<name>E9G5A0_DAPPU</name>
<dbReference type="InParanoid" id="E9G5A0"/>
<dbReference type="Proteomes" id="UP000000305">
    <property type="component" value="Unassembled WGS sequence"/>
</dbReference>
<evidence type="ECO:0000313" key="3">
    <source>
        <dbReference type="EMBL" id="EFX85669.1"/>
    </source>
</evidence>
<keyword evidence="2" id="KW-0472">Membrane</keyword>
<protein>
    <submittedName>
        <fullName evidence="3">Uncharacterized protein</fullName>
    </submittedName>
</protein>
<dbReference type="PhylomeDB" id="E9G5A0"/>
<dbReference type="AlphaFoldDB" id="E9G5A0"/>
<keyword evidence="2" id="KW-0812">Transmembrane</keyword>
<feature type="coiled-coil region" evidence="1">
    <location>
        <begin position="65"/>
        <end position="141"/>
    </location>
</feature>
<reference evidence="3 4" key="1">
    <citation type="journal article" date="2011" name="Science">
        <title>The ecoresponsive genome of Daphnia pulex.</title>
        <authorList>
            <person name="Colbourne J.K."/>
            <person name="Pfrender M.E."/>
            <person name="Gilbert D."/>
            <person name="Thomas W.K."/>
            <person name="Tucker A."/>
            <person name="Oakley T.H."/>
            <person name="Tokishita S."/>
            <person name="Aerts A."/>
            <person name="Arnold G.J."/>
            <person name="Basu M.K."/>
            <person name="Bauer D.J."/>
            <person name="Caceres C.E."/>
            <person name="Carmel L."/>
            <person name="Casola C."/>
            <person name="Choi J.H."/>
            <person name="Detter J.C."/>
            <person name="Dong Q."/>
            <person name="Dusheyko S."/>
            <person name="Eads B.D."/>
            <person name="Frohlich T."/>
            <person name="Geiler-Samerotte K.A."/>
            <person name="Gerlach D."/>
            <person name="Hatcher P."/>
            <person name="Jogdeo S."/>
            <person name="Krijgsveld J."/>
            <person name="Kriventseva E.V."/>
            <person name="Kultz D."/>
            <person name="Laforsch C."/>
            <person name="Lindquist E."/>
            <person name="Lopez J."/>
            <person name="Manak J.R."/>
            <person name="Muller J."/>
            <person name="Pangilinan J."/>
            <person name="Patwardhan R.P."/>
            <person name="Pitluck S."/>
            <person name="Pritham E.J."/>
            <person name="Rechtsteiner A."/>
            <person name="Rho M."/>
            <person name="Rogozin I.B."/>
            <person name="Sakarya O."/>
            <person name="Salamov A."/>
            <person name="Schaack S."/>
            <person name="Shapiro H."/>
            <person name="Shiga Y."/>
            <person name="Skalitzky C."/>
            <person name="Smith Z."/>
            <person name="Souvorov A."/>
            <person name="Sung W."/>
            <person name="Tang Z."/>
            <person name="Tsuchiya D."/>
            <person name="Tu H."/>
            <person name="Vos H."/>
            <person name="Wang M."/>
            <person name="Wolf Y.I."/>
            <person name="Yamagata H."/>
            <person name="Yamada T."/>
            <person name="Ye Y."/>
            <person name="Shaw J.R."/>
            <person name="Andrews J."/>
            <person name="Crease T.J."/>
            <person name="Tang H."/>
            <person name="Lucas S.M."/>
            <person name="Robertson H.M."/>
            <person name="Bork P."/>
            <person name="Koonin E.V."/>
            <person name="Zdobnov E.M."/>
            <person name="Grigoriev I.V."/>
            <person name="Lynch M."/>
            <person name="Boore J.L."/>
        </authorList>
    </citation>
    <scope>NUCLEOTIDE SEQUENCE [LARGE SCALE GENOMIC DNA]</scope>
</reference>
<keyword evidence="4" id="KW-1185">Reference proteome</keyword>
<evidence type="ECO:0000313" key="4">
    <source>
        <dbReference type="Proteomes" id="UP000000305"/>
    </source>
</evidence>
<keyword evidence="2" id="KW-1133">Transmembrane helix</keyword>
<sequence length="305" mass="35152">MVIDIQQPFTEGLSHLENLFDMVMNYDDNDGHTTEKPIVYAPIQRAIRWTFDSMSDSELLTQKHLKRYEAKVLALAEDIAAKEKRIVKEKAALESLKIDLSERKKQIKVLREQVSNVETKLRESENKAQRARDEASRRKKNRVGWIFAIIFTIGLASPGYITNEGELQKAERDRDAHQSNANERRQTLAKFESNLRDISFRQRVTEQSIVTTGASLTSVRFVLDKLKSQDPAMRGFGDKIRNITTYLTVCQGKVEVIYSQQKLLVLFEPLLKSIDQLVLFLESNDETTSLLAEKNIVEKIRKYMN</sequence>
<keyword evidence="1" id="KW-0175">Coiled coil</keyword>
<dbReference type="HOGENOM" id="CLU_052884_0_0_1"/>
<dbReference type="EMBL" id="GL732532">
    <property type="protein sequence ID" value="EFX85669.1"/>
    <property type="molecule type" value="Genomic_DNA"/>
</dbReference>
<proteinExistence type="predicted"/>
<dbReference type="KEGG" id="dpx:DAPPUDRAFT_98611"/>
<accession>E9G5A0</accession>
<gene>
    <name evidence="3" type="ORF">DAPPUDRAFT_98611</name>
</gene>
<dbReference type="OrthoDB" id="10372008at2759"/>
<feature type="transmembrane region" description="Helical" evidence="2">
    <location>
        <begin position="143"/>
        <end position="161"/>
    </location>
</feature>
<organism evidence="3 4">
    <name type="scientific">Daphnia pulex</name>
    <name type="common">Water flea</name>
    <dbReference type="NCBI Taxonomy" id="6669"/>
    <lineage>
        <taxon>Eukaryota</taxon>
        <taxon>Metazoa</taxon>
        <taxon>Ecdysozoa</taxon>
        <taxon>Arthropoda</taxon>
        <taxon>Crustacea</taxon>
        <taxon>Branchiopoda</taxon>
        <taxon>Diplostraca</taxon>
        <taxon>Cladocera</taxon>
        <taxon>Anomopoda</taxon>
        <taxon>Daphniidae</taxon>
        <taxon>Daphnia</taxon>
    </lineage>
</organism>
<evidence type="ECO:0000256" key="2">
    <source>
        <dbReference type="SAM" id="Phobius"/>
    </source>
</evidence>
<evidence type="ECO:0000256" key="1">
    <source>
        <dbReference type="SAM" id="Coils"/>
    </source>
</evidence>